<dbReference type="EC" id="1.1.1.49" evidence="2"/>
<comment type="caution">
    <text evidence="8">The sequence shown here is derived from an EMBL/GenBank/DDBJ whole genome shotgun (WGS) entry which is preliminary data.</text>
</comment>
<dbReference type="Proteomes" id="UP000663829">
    <property type="component" value="Unassembled WGS sequence"/>
</dbReference>
<dbReference type="Gene3D" id="3.30.360.10">
    <property type="entry name" value="Dihydrodipicolinate Reductase, domain 2"/>
    <property type="match status" value="1"/>
</dbReference>
<keyword evidence="3" id="KW-0521">NADP</keyword>
<evidence type="ECO:0000313" key="10">
    <source>
        <dbReference type="Proteomes" id="UP000663829"/>
    </source>
</evidence>
<dbReference type="GO" id="GO:0009051">
    <property type="term" value="P:pentose-phosphate shunt, oxidative branch"/>
    <property type="evidence" value="ECO:0007669"/>
    <property type="project" value="TreeGrafter"/>
</dbReference>
<gene>
    <name evidence="8" type="ORF">GPM918_LOCUS8664</name>
    <name evidence="9" type="ORF">SRO942_LOCUS8664</name>
</gene>
<evidence type="ECO:0000313" key="9">
    <source>
        <dbReference type="EMBL" id="CAF3683918.1"/>
    </source>
</evidence>
<name>A0A813ZPD0_9BILA</name>
<evidence type="ECO:0000256" key="1">
    <source>
        <dbReference type="ARBA" id="ARBA00004959"/>
    </source>
</evidence>
<evidence type="ECO:0000256" key="5">
    <source>
        <dbReference type="ARBA" id="ARBA00023277"/>
    </source>
</evidence>
<keyword evidence="10" id="KW-1185">Reference proteome</keyword>
<evidence type="ECO:0000259" key="7">
    <source>
        <dbReference type="Pfam" id="PF02781"/>
    </source>
</evidence>
<accession>A0A813ZPD0</accession>
<dbReference type="GO" id="GO:0006006">
    <property type="term" value="P:glucose metabolic process"/>
    <property type="evidence" value="ECO:0007669"/>
    <property type="project" value="InterPro"/>
</dbReference>
<dbReference type="SUPFAM" id="SSF55347">
    <property type="entry name" value="Glyceraldehyde-3-phosphate dehydrogenase-like, C-terminal domain"/>
    <property type="match status" value="1"/>
</dbReference>
<evidence type="ECO:0000256" key="2">
    <source>
        <dbReference type="ARBA" id="ARBA00013019"/>
    </source>
</evidence>
<dbReference type="GO" id="GO:0004345">
    <property type="term" value="F:glucose-6-phosphate dehydrogenase activity"/>
    <property type="evidence" value="ECO:0007669"/>
    <property type="project" value="UniProtKB-EC"/>
</dbReference>
<evidence type="ECO:0000256" key="3">
    <source>
        <dbReference type="ARBA" id="ARBA00022857"/>
    </source>
</evidence>
<keyword evidence="5" id="KW-0119">Carbohydrate metabolism</keyword>
<feature type="domain" description="Glucose-6-phosphate dehydrogenase C-terminal" evidence="7">
    <location>
        <begin position="29"/>
        <end position="244"/>
    </location>
</feature>
<evidence type="ECO:0000256" key="4">
    <source>
        <dbReference type="ARBA" id="ARBA00023002"/>
    </source>
</evidence>
<proteinExistence type="predicted"/>
<dbReference type="Proteomes" id="UP000681722">
    <property type="component" value="Unassembled WGS sequence"/>
</dbReference>
<reference evidence="8" key="1">
    <citation type="submission" date="2021-02" db="EMBL/GenBank/DDBJ databases">
        <authorList>
            <person name="Nowell W R."/>
        </authorList>
    </citation>
    <scope>NUCLEOTIDE SEQUENCE</scope>
</reference>
<evidence type="ECO:0000256" key="6">
    <source>
        <dbReference type="ARBA" id="ARBA00047696"/>
    </source>
</evidence>
<dbReference type="InterPro" id="IPR022675">
    <property type="entry name" value="G6P_DH_C"/>
</dbReference>
<comment type="catalytic activity">
    <reaction evidence="6">
        <text>D-glucose 6-phosphate + NADP(+) = 6-phospho-D-glucono-1,5-lactone + NADPH + H(+)</text>
        <dbReference type="Rhea" id="RHEA:15841"/>
        <dbReference type="ChEBI" id="CHEBI:15378"/>
        <dbReference type="ChEBI" id="CHEBI:57783"/>
        <dbReference type="ChEBI" id="CHEBI:57955"/>
        <dbReference type="ChEBI" id="CHEBI:58349"/>
        <dbReference type="ChEBI" id="CHEBI:61548"/>
        <dbReference type="EC" id="1.1.1.49"/>
    </reaction>
    <physiologicalReaction direction="left-to-right" evidence="6">
        <dbReference type="Rhea" id="RHEA:15842"/>
    </physiologicalReaction>
</comment>
<dbReference type="EMBL" id="CAJNOQ010001533">
    <property type="protein sequence ID" value="CAF0901556.1"/>
    <property type="molecule type" value="Genomic_DNA"/>
</dbReference>
<dbReference type="PRINTS" id="PR00079">
    <property type="entry name" value="G6PDHDRGNASE"/>
</dbReference>
<protein>
    <recommendedName>
        <fullName evidence="2">glucose-6-phosphate dehydrogenase (NADP(+))</fullName>
        <ecNumber evidence="2">1.1.1.49</ecNumber>
    </recommendedName>
</protein>
<comment type="pathway">
    <text evidence="1">Carbohydrate degradation; pentose phosphate pathway.</text>
</comment>
<sequence>MGCGWLGVTQSNPTPTHTRLYVSKVLSRSSLLKDVIQTELMQILSIVAMEKPRSMKAEDIRNEKVRVLRSILPIKTEDVVIGQYVGDKFSTDPERRKGYLDDEGVPKDSTTPTYAQVVLSINNERWAGVPFILRKALNEKKIEIRIQFHDVPGGIFDEDIRRNNPNGRLARNELVIRFQPDEVICLKINIKRPGEMDFSIEEANTDLTHDSRHGVGETPDRHGRLILDAFMGPQLNFVCPDELPEYGVFSIQYLIKLTIKKYQSFHMNLVVLIYIKHSKQQLNMVIFIKGLI</sequence>
<dbReference type="PANTHER" id="PTHR23429">
    <property type="entry name" value="GLUCOSE-6-PHOSPHATE 1-DEHYDROGENASE G6PD"/>
    <property type="match status" value="1"/>
</dbReference>
<dbReference type="InterPro" id="IPR001282">
    <property type="entry name" value="G6P_DH"/>
</dbReference>
<dbReference type="Pfam" id="PF02781">
    <property type="entry name" value="G6PD_C"/>
    <property type="match status" value="1"/>
</dbReference>
<dbReference type="GO" id="GO:0005829">
    <property type="term" value="C:cytosol"/>
    <property type="evidence" value="ECO:0007669"/>
    <property type="project" value="TreeGrafter"/>
</dbReference>
<dbReference type="OrthoDB" id="60984at2759"/>
<keyword evidence="4" id="KW-0560">Oxidoreductase</keyword>
<dbReference type="AlphaFoldDB" id="A0A813ZPD0"/>
<dbReference type="PANTHER" id="PTHR23429:SF0">
    <property type="entry name" value="GLUCOSE-6-PHOSPHATE 1-DEHYDROGENASE"/>
    <property type="match status" value="1"/>
</dbReference>
<dbReference type="GO" id="GO:0050661">
    <property type="term" value="F:NADP binding"/>
    <property type="evidence" value="ECO:0007669"/>
    <property type="project" value="InterPro"/>
</dbReference>
<organism evidence="8 10">
    <name type="scientific">Didymodactylos carnosus</name>
    <dbReference type="NCBI Taxonomy" id="1234261"/>
    <lineage>
        <taxon>Eukaryota</taxon>
        <taxon>Metazoa</taxon>
        <taxon>Spiralia</taxon>
        <taxon>Gnathifera</taxon>
        <taxon>Rotifera</taxon>
        <taxon>Eurotatoria</taxon>
        <taxon>Bdelloidea</taxon>
        <taxon>Philodinida</taxon>
        <taxon>Philodinidae</taxon>
        <taxon>Didymodactylos</taxon>
    </lineage>
</organism>
<evidence type="ECO:0000313" key="8">
    <source>
        <dbReference type="EMBL" id="CAF0901556.1"/>
    </source>
</evidence>
<dbReference type="EMBL" id="CAJOBC010001533">
    <property type="protein sequence ID" value="CAF3683918.1"/>
    <property type="molecule type" value="Genomic_DNA"/>
</dbReference>